<dbReference type="InParanoid" id="H3A785"/>
<evidence type="ECO:0000313" key="3">
    <source>
        <dbReference type="Ensembl" id="ENSLACP00000005506.1"/>
    </source>
</evidence>
<reference evidence="3" key="3">
    <citation type="submission" date="2025-09" db="UniProtKB">
        <authorList>
            <consortium name="Ensembl"/>
        </authorList>
    </citation>
    <scope>IDENTIFICATION</scope>
</reference>
<dbReference type="Proteomes" id="UP000008672">
    <property type="component" value="Unassembled WGS sequence"/>
</dbReference>
<evidence type="ECO:0000256" key="1">
    <source>
        <dbReference type="SAM" id="Coils"/>
    </source>
</evidence>
<dbReference type="Gene3D" id="3.60.10.10">
    <property type="entry name" value="Endonuclease/exonuclease/phosphatase"/>
    <property type="match status" value="1"/>
</dbReference>
<name>H3A785_LATCH</name>
<feature type="coiled-coil region" evidence="1">
    <location>
        <begin position="141"/>
        <end position="168"/>
    </location>
</feature>
<dbReference type="AlphaFoldDB" id="H3A785"/>
<reference evidence="4" key="1">
    <citation type="submission" date="2011-08" db="EMBL/GenBank/DDBJ databases">
        <title>The draft genome of Latimeria chalumnae.</title>
        <authorList>
            <person name="Di Palma F."/>
            <person name="Alfoldi J."/>
            <person name="Johnson J."/>
            <person name="Berlin A."/>
            <person name="Gnerre S."/>
            <person name="Jaffe D."/>
            <person name="MacCallum I."/>
            <person name="Young S."/>
            <person name="Walker B.J."/>
            <person name="Lander E."/>
            <person name="Lindblad-Toh K."/>
        </authorList>
    </citation>
    <scope>NUCLEOTIDE SEQUENCE [LARGE SCALE GENOMIC DNA]</scope>
    <source>
        <strain evidence="4">Wild caught</strain>
    </source>
</reference>
<dbReference type="InterPro" id="IPR036691">
    <property type="entry name" value="Endo/exonu/phosph_ase_sf"/>
</dbReference>
<dbReference type="STRING" id="7897.ENSLACP00000005506"/>
<dbReference type="EMBL" id="AFYH01199006">
    <property type="status" value="NOT_ANNOTATED_CDS"/>
    <property type="molecule type" value="Genomic_DNA"/>
</dbReference>
<proteinExistence type="predicted"/>
<sequence length="281" mass="31684">EAIRGIMRDKGLVEIWRLIHPQANDFTFRSGSHGTKSQIDFFLIPQSMLEQVSSCDMGVRALMDNAPVDLVIHWGDSHTARGRWCMNVSLLNNLAIREKLAAAIRDYLELNTGLVTSFSTLWEAGKAFLRGKCIEISARKKREDQDAIRVLESEIVTLEKACDELGESEALHLLTEAKFALNTHFSKALIKKQEAKRSIPCIRSKEENVLTELDKIQAEFQEFYSNLYTSESPMDMCRYDRFLGGLDLPSLTSPQKENLGKDVTDEEWQEAIASPASAGLE</sequence>
<dbReference type="GeneTree" id="ENSGT00940000166593"/>
<organism evidence="3 4">
    <name type="scientific">Latimeria chalumnae</name>
    <name type="common">Coelacanth</name>
    <dbReference type="NCBI Taxonomy" id="7897"/>
    <lineage>
        <taxon>Eukaryota</taxon>
        <taxon>Metazoa</taxon>
        <taxon>Chordata</taxon>
        <taxon>Craniata</taxon>
        <taxon>Vertebrata</taxon>
        <taxon>Euteleostomi</taxon>
        <taxon>Coelacanthiformes</taxon>
        <taxon>Coelacanthidae</taxon>
        <taxon>Latimeria</taxon>
    </lineage>
</organism>
<dbReference type="PANTHER" id="PTHR19446">
    <property type="entry name" value="REVERSE TRANSCRIPTASES"/>
    <property type="match status" value="1"/>
</dbReference>
<dbReference type="OMA" id="CIEISAR"/>
<keyword evidence="4" id="KW-1185">Reference proteome</keyword>
<evidence type="ECO:0000256" key="2">
    <source>
        <dbReference type="SAM" id="MobiDB-lite"/>
    </source>
</evidence>
<dbReference type="Ensembl" id="ENSLACT00000005554.1">
    <property type="protein sequence ID" value="ENSLACP00000005506.1"/>
    <property type="gene ID" value="ENSLACG00000004895.1"/>
</dbReference>
<protein>
    <submittedName>
        <fullName evidence="3">Uncharacterized protein</fullName>
    </submittedName>
</protein>
<accession>H3A785</accession>
<reference evidence="3" key="2">
    <citation type="submission" date="2025-08" db="UniProtKB">
        <authorList>
            <consortium name="Ensembl"/>
        </authorList>
    </citation>
    <scope>IDENTIFICATION</scope>
</reference>
<keyword evidence="1" id="KW-0175">Coiled coil</keyword>
<evidence type="ECO:0000313" key="4">
    <source>
        <dbReference type="Proteomes" id="UP000008672"/>
    </source>
</evidence>
<feature type="region of interest" description="Disordered" evidence="2">
    <location>
        <begin position="253"/>
        <end position="281"/>
    </location>
</feature>